<sequence>MQDSGSSSQRKRPRPLVLDVHVPAESRNYPVLIGRGMLSRIGTELRQRLGGAIRSR</sequence>
<name>A0A9X3EZ44_9BACT</name>
<comment type="caution">
    <text evidence="1">The sequence shown here is derived from an EMBL/GenBank/DDBJ whole genome shotgun (WGS) entry which is preliminary data.</text>
</comment>
<accession>A0A9X3EZ44</accession>
<dbReference type="AlphaFoldDB" id="A0A9X3EZ44"/>
<evidence type="ECO:0000313" key="2">
    <source>
        <dbReference type="Proteomes" id="UP001150924"/>
    </source>
</evidence>
<gene>
    <name evidence="1" type="ORF">OV079_42925</name>
</gene>
<proteinExistence type="predicted"/>
<evidence type="ECO:0000313" key="1">
    <source>
        <dbReference type="EMBL" id="MCY1012185.1"/>
    </source>
</evidence>
<reference evidence="1" key="1">
    <citation type="submission" date="2022-11" db="EMBL/GenBank/DDBJ databases">
        <title>Minimal conservation of predation-associated metabolite biosynthetic gene clusters underscores biosynthetic potential of Myxococcota including descriptions for ten novel species: Archangium lansinium sp. nov., Myxococcus landrumus sp. nov., Nannocystis bai.</title>
        <authorList>
            <person name="Ahearne A."/>
            <person name="Stevens C."/>
            <person name="Phillips K."/>
        </authorList>
    </citation>
    <scope>NUCLEOTIDE SEQUENCE</scope>
    <source>
        <strain evidence="1">Na p29</strain>
    </source>
</reference>
<dbReference type="EMBL" id="JAPNKE010000002">
    <property type="protein sequence ID" value="MCY1012185.1"/>
    <property type="molecule type" value="Genomic_DNA"/>
</dbReference>
<keyword evidence="2" id="KW-1185">Reference proteome</keyword>
<organism evidence="1 2">
    <name type="scientific">Nannocystis pusilla</name>
    <dbReference type="NCBI Taxonomy" id="889268"/>
    <lineage>
        <taxon>Bacteria</taxon>
        <taxon>Pseudomonadati</taxon>
        <taxon>Myxococcota</taxon>
        <taxon>Polyangia</taxon>
        <taxon>Nannocystales</taxon>
        <taxon>Nannocystaceae</taxon>
        <taxon>Nannocystis</taxon>
    </lineage>
</organism>
<dbReference type="Proteomes" id="UP001150924">
    <property type="component" value="Unassembled WGS sequence"/>
</dbReference>
<dbReference type="RefSeq" id="WP_267775513.1">
    <property type="nucleotide sequence ID" value="NZ_JAPNKE010000002.1"/>
</dbReference>
<protein>
    <submittedName>
        <fullName evidence="1">Uncharacterized protein</fullName>
    </submittedName>
</protein>